<dbReference type="HOGENOM" id="CLU_2933882_0_0_7"/>
<feature type="region of interest" description="Disordered" evidence="1">
    <location>
        <begin position="1"/>
        <end position="60"/>
    </location>
</feature>
<comment type="caution">
    <text evidence="2">The sequence shown here is derived from an EMBL/GenBank/DDBJ whole genome shotgun (WGS) entry which is preliminary data.</text>
</comment>
<evidence type="ECO:0000313" key="3">
    <source>
        <dbReference type="Proteomes" id="UP000003676"/>
    </source>
</evidence>
<dbReference type="EMBL" id="ABXU01000021">
    <property type="protein sequence ID" value="EEB34568.1"/>
    <property type="molecule type" value="Genomic_DNA"/>
</dbReference>
<protein>
    <submittedName>
        <fullName evidence="2">Uncharacterized protein</fullName>
    </submittedName>
</protein>
<evidence type="ECO:0000313" key="2">
    <source>
        <dbReference type="EMBL" id="EEB34568.1"/>
    </source>
</evidence>
<dbReference type="Proteomes" id="UP000003676">
    <property type="component" value="Unassembled WGS sequence"/>
</dbReference>
<organism evidence="2 3">
    <name type="scientific">Desulfovibrio piger ATCC 29098</name>
    <dbReference type="NCBI Taxonomy" id="411464"/>
    <lineage>
        <taxon>Bacteria</taxon>
        <taxon>Pseudomonadati</taxon>
        <taxon>Thermodesulfobacteriota</taxon>
        <taxon>Desulfovibrionia</taxon>
        <taxon>Desulfovibrionales</taxon>
        <taxon>Desulfovibrionaceae</taxon>
        <taxon>Desulfovibrio</taxon>
    </lineage>
</organism>
<sequence length="60" mass="6687">MKEENVTNIVGDCKRMRSGCPRGTKGRPGADARQEVPRMRGRSGRDPERHPGGPINEKTR</sequence>
<reference evidence="2 3" key="2">
    <citation type="submission" date="2008-10" db="EMBL/GenBank/DDBJ databases">
        <authorList>
            <person name="Fulton L."/>
            <person name="Clifton S."/>
            <person name="Fulton B."/>
            <person name="Xu J."/>
            <person name="Minx P."/>
            <person name="Pepin K.H."/>
            <person name="Johnson M."/>
            <person name="Bhonagiri V."/>
            <person name="Nash W.E."/>
            <person name="Mardis E.R."/>
            <person name="Wilson R.K."/>
        </authorList>
    </citation>
    <scope>NUCLEOTIDE SEQUENCE [LARGE SCALE GENOMIC DNA]</scope>
    <source>
        <strain evidence="2 3">ATCC 29098</strain>
    </source>
</reference>
<name>B6WQW1_9BACT</name>
<gene>
    <name evidence="2" type="ORF">DESPIG_00440</name>
</gene>
<dbReference type="AlphaFoldDB" id="B6WQW1"/>
<reference evidence="2 3" key="1">
    <citation type="submission" date="2008-10" db="EMBL/GenBank/DDBJ databases">
        <title>Draft genome sequence of Desulvovibrio piger (ATCC 29098).</title>
        <authorList>
            <person name="Sudarsanam P."/>
            <person name="Ley R."/>
            <person name="Guruge J."/>
            <person name="Turnbaugh P.J."/>
            <person name="Mahowald M."/>
            <person name="Liep D."/>
            <person name="Gordon J."/>
        </authorList>
    </citation>
    <scope>NUCLEOTIDE SEQUENCE [LARGE SCALE GENOMIC DNA]</scope>
    <source>
        <strain evidence="2 3">ATCC 29098</strain>
    </source>
</reference>
<accession>B6WQW1</accession>
<feature type="compositionally biased region" description="Basic and acidic residues" evidence="1">
    <location>
        <begin position="28"/>
        <end position="60"/>
    </location>
</feature>
<evidence type="ECO:0000256" key="1">
    <source>
        <dbReference type="SAM" id="MobiDB-lite"/>
    </source>
</evidence>
<proteinExistence type="predicted"/>